<evidence type="ECO:0000256" key="1">
    <source>
        <dbReference type="SAM" id="SignalP"/>
    </source>
</evidence>
<dbReference type="EMBL" id="BT050757">
    <property type="protein sequence ID" value="ACJ83426.1"/>
    <property type="molecule type" value="mRNA"/>
</dbReference>
<evidence type="ECO:0008006" key="3">
    <source>
        <dbReference type="Google" id="ProtNLM"/>
    </source>
</evidence>
<evidence type="ECO:0000313" key="2">
    <source>
        <dbReference type="EMBL" id="ACJ83426.1"/>
    </source>
</evidence>
<accession>B7FFL3</accession>
<protein>
    <recommendedName>
        <fullName evidence="3">Transmembrane protein</fullName>
    </recommendedName>
</protein>
<proteinExistence type="evidence at transcript level"/>
<name>B7FFL3_MEDTR</name>
<dbReference type="AlphaFoldDB" id="B7FFL3"/>
<feature type="non-terminal residue" evidence="2">
    <location>
        <position position="44"/>
    </location>
</feature>
<feature type="chain" id="PRO_5002854691" description="Transmembrane protein" evidence="1">
    <location>
        <begin position="19"/>
        <end position="44"/>
    </location>
</feature>
<feature type="signal peptide" evidence="1">
    <location>
        <begin position="1"/>
        <end position="18"/>
    </location>
</feature>
<keyword evidence="1" id="KW-0732">Signal</keyword>
<organism evidence="2">
    <name type="scientific">Medicago truncatula</name>
    <name type="common">Barrel medic</name>
    <name type="synonym">Medicago tribuloides</name>
    <dbReference type="NCBI Taxonomy" id="3880"/>
    <lineage>
        <taxon>Eukaryota</taxon>
        <taxon>Viridiplantae</taxon>
        <taxon>Streptophyta</taxon>
        <taxon>Embryophyta</taxon>
        <taxon>Tracheophyta</taxon>
        <taxon>Spermatophyta</taxon>
        <taxon>Magnoliopsida</taxon>
        <taxon>eudicotyledons</taxon>
        <taxon>Gunneridae</taxon>
        <taxon>Pentapetalae</taxon>
        <taxon>rosids</taxon>
        <taxon>fabids</taxon>
        <taxon>Fabales</taxon>
        <taxon>Fabaceae</taxon>
        <taxon>Papilionoideae</taxon>
        <taxon>50 kb inversion clade</taxon>
        <taxon>NPAAA clade</taxon>
        <taxon>Hologalegina</taxon>
        <taxon>IRL clade</taxon>
        <taxon>Trifolieae</taxon>
        <taxon>Medicago</taxon>
    </lineage>
</organism>
<sequence>MYLKLIFSLLCLLGVSSAIMSHSLYIEASNVNVSMKSVQKKKKK</sequence>
<reference evidence="2" key="1">
    <citation type="submission" date="2008-12" db="EMBL/GenBank/DDBJ databases">
        <title>Medicago truncatula full length cdna cloning project.</title>
        <authorList>
            <person name="Moskal W."/>
            <person name="Chan A."/>
            <person name="Cheung F."/>
            <person name="Xiao Y."/>
            <person name="Town C.D."/>
        </authorList>
    </citation>
    <scope>NUCLEOTIDE SEQUENCE</scope>
</reference>